<name>A0A8D9GDQ6_BRACM</name>
<accession>A0A8D9GDQ6</accession>
<feature type="transmembrane region" description="Helical" evidence="1">
    <location>
        <begin position="12"/>
        <end position="34"/>
    </location>
</feature>
<sequence>ISNRKQAAASLGSLLIIILVVGLEGVLTAMTRLGRALTTPMRLRMLIEYPRIPE</sequence>
<evidence type="ECO:0000313" key="3">
    <source>
        <dbReference type="Proteomes" id="UP000694005"/>
    </source>
</evidence>
<protein>
    <submittedName>
        <fullName evidence="2">Uncharacterized protein</fullName>
    </submittedName>
</protein>
<proteinExistence type="predicted"/>
<keyword evidence="1" id="KW-1133">Transmembrane helix</keyword>
<gene>
    <name evidence="2" type="ORF">BRAPAZ1V2_A05P51590.2</name>
</gene>
<dbReference type="EMBL" id="LS974621">
    <property type="protein sequence ID" value="CAG7878638.1"/>
    <property type="molecule type" value="Genomic_DNA"/>
</dbReference>
<organism evidence="2 3">
    <name type="scientific">Brassica campestris</name>
    <name type="common">Field mustard</name>
    <dbReference type="NCBI Taxonomy" id="3711"/>
    <lineage>
        <taxon>Eukaryota</taxon>
        <taxon>Viridiplantae</taxon>
        <taxon>Streptophyta</taxon>
        <taxon>Embryophyta</taxon>
        <taxon>Tracheophyta</taxon>
        <taxon>Spermatophyta</taxon>
        <taxon>Magnoliopsida</taxon>
        <taxon>eudicotyledons</taxon>
        <taxon>Gunneridae</taxon>
        <taxon>Pentapetalae</taxon>
        <taxon>rosids</taxon>
        <taxon>malvids</taxon>
        <taxon>Brassicales</taxon>
        <taxon>Brassicaceae</taxon>
        <taxon>Brassiceae</taxon>
        <taxon>Brassica</taxon>
    </lineage>
</organism>
<evidence type="ECO:0000256" key="1">
    <source>
        <dbReference type="SAM" id="Phobius"/>
    </source>
</evidence>
<dbReference type="AlphaFoldDB" id="A0A8D9GDQ6"/>
<keyword evidence="1" id="KW-0472">Membrane</keyword>
<feature type="non-terminal residue" evidence="2">
    <location>
        <position position="1"/>
    </location>
</feature>
<dbReference type="Gramene" id="A05p51590.2_BraZ1">
    <property type="protein sequence ID" value="A05p51590.2_BraZ1.CDS.1"/>
    <property type="gene ID" value="A05g51590.2_BraZ1"/>
</dbReference>
<dbReference type="Proteomes" id="UP000694005">
    <property type="component" value="Chromosome A05"/>
</dbReference>
<evidence type="ECO:0000313" key="2">
    <source>
        <dbReference type="EMBL" id="CAG7878638.1"/>
    </source>
</evidence>
<reference evidence="2 3" key="1">
    <citation type="submission" date="2021-07" db="EMBL/GenBank/DDBJ databases">
        <authorList>
            <consortium name="Genoscope - CEA"/>
            <person name="William W."/>
        </authorList>
    </citation>
    <scope>NUCLEOTIDE SEQUENCE [LARGE SCALE GENOMIC DNA]</scope>
</reference>
<keyword evidence="1" id="KW-0812">Transmembrane</keyword>